<evidence type="ECO:0000313" key="4">
    <source>
        <dbReference type="Proteomes" id="UP000887574"/>
    </source>
</evidence>
<dbReference type="GO" id="GO:0030041">
    <property type="term" value="P:actin filament polymerization"/>
    <property type="evidence" value="ECO:0007669"/>
    <property type="project" value="TreeGrafter"/>
</dbReference>
<proteinExistence type="inferred from homology"/>
<evidence type="ECO:0000256" key="3">
    <source>
        <dbReference type="SAM" id="MobiDB-lite"/>
    </source>
</evidence>
<dbReference type="GO" id="GO:0071203">
    <property type="term" value="C:WASH complex"/>
    <property type="evidence" value="ECO:0007669"/>
    <property type="project" value="InterPro"/>
</dbReference>
<sequence>MDLNFVQSDIDLASVKPIDVKELIGAVNEYLLRMSDMLNAFATSMENGVLNLDRRLDRVEIQMILLEKKLENVSDSQPALQPIQPSVQIDQLKVTEPVATIGREDGPEAISLQESRVDDVEQPNLVEDVLASGLVKARDHENYVKYFKMLKMGVPEPAVRQKMQAEGLDPNILNEPEKMIPMNKPSEQSDKDSSDSNNASFSDSDC</sequence>
<dbReference type="AlphaFoldDB" id="A0A915CMQ8"/>
<comment type="similarity">
    <text evidence="1">Belongs to the CCDC53 family.</text>
</comment>
<dbReference type="Proteomes" id="UP000887574">
    <property type="component" value="Unplaced"/>
</dbReference>
<reference evidence="5" key="1">
    <citation type="submission" date="2022-11" db="UniProtKB">
        <authorList>
            <consortium name="WormBaseParasite"/>
        </authorList>
    </citation>
    <scope>IDENTIFICATION</scope>
</reference>
<dbReference type="PANTHER" id="PTHR13015:SF0">
    <property type="entry name" value="WASH COMPLEX SUBUNIT 3"/>
    <property type="match status" value="1"/>
</dbReference>
<feature type="compositionally biased region" description="Low complexity" evidence="3">
    <location>
        <begin position="195"/>
        <end position="206"/>
    </location>
</feature>
<evidence type="ECO:0000256" key="1">
    <source>
        <dbReference type="ARBA" id="ARBA00006290"/>
    </source>
</evidence>
<organism evidence="4 5">
    <name type="scientific">Ditylenchus dipsaci</name>
    <dbReference type="NCBI Taxonomy" id="166011"/>
    <lineage>
        <taxon>Eukaryota</taxon>
        <taxon>Metazoa</taxon>
        <taxon>Ecdysozoa</taxon>
        <taxon>Nematoda</taxon>
        <taxon>Chromadorea</taxon>
        <taxon>Rhabditida</taxon>
        <taxon>Tylenchina</taxon>
        <taxon>Tylenchomorpha</taxon>
        <taxon>Sphaerularioidea</taxon>
        <taxon>Anguinidae</taxon>
        <taxon>Anguininae</taxon>
        <taxon>Ditylenchus</taxon>
    </lineage>
</organism>
<keyword evidence="2" id="KW-0175">Coiled coil</keyword>
<evidence type="ECO:0000313" key="5">
    <source>
        <dbReference type="WBParaSite" id="jg10278"/>
    </source>
</evidence>
<accession>A0A915CMQ8</accession>
<dbReference type="Pfam" id="PF10152">
    <property type="entry name" value="CCDC53"/>
    <property type="match status" value="1"/>
</dbReference>
<feature type="region of interest" description="Disordered" evidence="3">
    <location>
        <begin position="166"/>
        <end position="206"/>
    </location>
</feature>
<dbReference type="GO" id="GO:0006887">
    <property type="term" value="P:exocytosis"/>
    <property type="evidence" value="ECO:0007669"/>
    <property type="project" value="TreeGrafter"/>
</dbReference>
<name>A0A915CMQ8_9BILA</name>
<dbReference type="InterPro" id="IPR019309">
    <property type="entry name" value="WASHC3"/>
</dbReference>
<dbReference type="PANTHER" id="PTHR13015">
    <property type="entry name" value="PROTEIN AD-016-RELATED"/>
    <property type="match status" value="1"/>
</dbReference>
<feature type="coiled-coil region" evidence="2">
    <location>
        <begin position="49"/>
        <end position="76"/>
    </location>
</feature>
<keyword evidence="4" id="KW-1185">Reference proteome</keyword>
<evidence type="ECO:0000256" key="2">
    <source>
        <dbReference type="SAM" id="Coils"/>
    </source>
</evidence>
<dbReference type="WBParaSite" id="jg10278">
    <property type="protein sequence ID" value="jg10278"/>
    <property type="gene ID" value="jg10278"/>
</dbReference>
<protein>
    <submittedName>
        <fullName evidence="5">Uncharacterized protein</fullName>
    </submittedName>
</protein>